<dbReference type="STRING" id="7260.B4MLZ2"/>
<dbReference type="InterPro" id="IPR006011">
    <property type="entry name" value="Syntaxin_N"/>
</dbReference>
<dbReference type="InterPro" id="IPR010989">
    <property type="entry name" value="SNARE"/>
</dbReference>
<gene>
    <name evidence="2" type="primary">Dwil\GK17427</name>
    <name evidence="2" type="ORF">Dwil_GK17427</name>
</gene>
<sequence length="213" mass="24841">MDPRLTLNPNNRITSIEMHSRGTTNWNTDYASFYKDIEVNIALIQNSCDHLDKQLKLIGTPKDLAELRDRILIIYQKTNNRIRNTGENIEGLHTVFSTGDLQQKINVDKIKRNYFNVIKHYVSVQKRIVLAARQSDKLFWDTNKESNQQDGKETIARESFDSMSDQWQQKGDCLLLKRQEILRLMELEILDINEIIINLVSGLVNDHSWQLGK</sequence>
<evidence type="ECO:0000313" key="2">
    <source>
        <dbReference type="EMBL" id="EDW73203.1"/>
    </source>
</evidence>
<keyword evidence="3" id="KW-1185">Reference proteome</keyword>
<dbReference type="InParanoid" id="B4MLZ2"/>
<reference evidence="2 3" key="1">
    <citation type="journal article" date="2007" name="Nature">
        <title>Evolution of genes and genomes on the Drosophila phylogeny.</title>
        <authorList>
            <consortium name="Drosophila 12 Genomes Consortium"/>
            <person name="Clark A.G."/>
            <person name="Eisen M.B."/>
            <person name="Smith D.R."/>
            <person name="Bergman C.M."/>
            <person name="Oliver B."/>
            <person name="Markow T.A."/>
            <person name="Kaufman T.C."/>
            <person name="Kellis M."/>
            <person name="Gelbart W."/>
            <person name="Iyer V.N."/>
            <person name="Pollard D.A."/>
            <person name="Sackton T.B."/>
            <person name="Larracuente A.M."/>
            <person name="Singh N.D."/>
            <person name="Abad J.P."/>
            <person name="Abt D.N."/>
            <person name="Adryan B."/>
            <person name="Aguade M."/>
            <person name="Akashi H."/>
            <person name="Anderson W.W."/>
            <person name="Aquadro C.F."/>
            <person name="Ardell D.H."/>
            <person name="Arguello R."/>
            <person name="Artieri C.G."/>
            <person name="Barbash D.A."/>
            <person name="Barker D."/>
            <person name="Barsanti P."/>
            <person name="Batterham P."/>
            <person name="Batzoglou S."/>
            <person name="Begun D."/>
            <person name="Bhutkar A."/>
            <person name="Blanco E."/>
            <person name="Bosak S.A."/>
            <person name="Bradley R.K."/>
            <person name="Brand A.D."/>
            <person name="Brent M.R."/>
            <person name="Brooks A.N."/>
            <person name="Brown R.H."/>
            <person name="Butlin R.K."/>
            <person name="Caggese C."/>
            <person name="Calvi B.R."/>
            <person name="Bernardo de Carvalho A."/>
            <person name="Caspi A."/>
            <person name="Castrezana S."/>
            <person name="Celniker S.E."/>
            <person name="Chang J.L."/>
            <person name="Chapple C."/>
            <person name="Chatterji S."/>
            <person name="Chinwalla A."/>
            <person name="Civetta A."/>
            <person name="Clifton S.W."/>
            <person name="Comeron J.M."/>
            <person name="Costello J.C."/>
            <person name="Coyne J.A."/>
            <person name="Daub J."/>
            <person name="David R.G."/>
            <person name="Delcher A.L."/>
            <person name="Delehaunty K."/>
            <person name="Do C.B."/>
            <person name="Ebling H."/>
            <person name="Edwards K."/>
            <person name="Eickbush T."/>
            <person name="Evans J.D."/>
            <person name="Filipski A."/>
            <person name="Findeiss S."/>
            <person name="Freyhult E."/>
            <person name="Fulton L."/>
            <person name="Fulton R."/>
            <person name="Garcia A.C."/>
            <person name="Gardiner A."/>
            <person name="Garfield D.A."/>
            <person name="Garvin B.E."/>
            <person name="Gibson G."/>
            <person name="Gilbert D."/>
            <person name="Gnerre S."/>
            <person name="Godfrey J."/>
            <person name="Good R."/>
            <person name="Gotea V."/>
            <person name="Gravely B."/>
            <person name="Greenberg A.J."/>
            <person name="Griffiths-Jones S."/>
            <person name="Gross S."/>
            <person name="Guigo R."/>
            <person name="Gustafson E.A."/>
            <person name="Haerty W."/>
            <person name="Hahn M.W."/>
            <person name="Halligan D.L."/>
            <person name="Halpern A.L."/>
            <person name="Halter G.M."/>
            <person name="Han M.V."/>
            <person name="Heger A."/>
            <person name="Hillier L."/>
            <person name="Hinrichs A.S."/>
            <person name="Holmes I."/>
            <person name="Hoskins R.A."/>
            <person name="Hubisz M.J."/>
            <person name="Hultmark D."/>
            <person name="Huntley M.A."/>
            <person name="Jaffe D.B."/>
            <person name="Jagadeeshan S."/>
            <person name="Jeck W.R."/>
            <person name="Johnson J."/>
            <person name="Jones C.D."/>
            <person name="Jordan W.C."/>
            <person name="Karpen G.H."/>
            <person name="Kataoka E."/>
            <person name="Keightley P.D."/>
            <person name="Kheradpour P."/>
            <person name="Kirkness E.F."/>
            <person name="Koerich L.B."/>
            <person name="Kristiansen K."/>
            <person name="Kudrna D."/>
            <person name="Kulathinal R.J."/>
            <person name="Kumar S."/>
            <person name="Kwok R."/>
            <person name="Lander E."/>
            <person name="Langley C.H."/>
            <person name="Lapoint R."/>
            <person name="Lazzaro B.P."/>
            <person name="Lee S.J."/>
            <person name="Levesque L."/>
            <person name="Li R."/>
            <person name="Lin C.F."/>
            <person name="Lin M.F."/>
            <person name="Lindblad-Toh K."/>
            <person name="Llopart A."/>
            <person name="Long M."/>
            <person name="Low L."/>
            <person name="Lozovsky E."/>
            <person name="Lu J."/>
            <person name="Luo M."/>
            <person name="Machado C.A."/>
            <person name="Makalowski W."/>
            <person name="Marzo M."/>
            <person name="Matsuda M."/>
            <person name="Matzkin L."/>
            <person name="McAllister B."/>
            <person name="McBride C.S."/>
            <person name="McKernan B."/>
            <person name="McKernan K."/>
            <person name="Mendez-Lago M."/>
            <person name="Minx P."/>
            <person name="Mollenhauer M.U."/>
            <person name="Montooth K."/>
            <person name="Mount S.M."/>
            <person name="Mu X."/>
            <person name="Myers E."/>
            <person name="Negre B."/>
            <person name="Newfeld S."/>
            <person name="Nielsen R."/>
            <person name="Noor M.A."/>
            <person name="O'Grady P."/>
            <person name="Pachter L."/>
            <person name="Papaceit M."/>
            <person name="Parisi M.J."/>
            <person name="Parisi M."/>
            <person name="Parts L."/>
            <person name="Pedersen J.S."/>
            <person name="Pesole G."/>
            <person name="Phillippy A.M."/>
            <person name="Ponting C.P."/>
            <person name="Pop M."/>
            <person name="Porcelli D."/>
            <person name="Powell J.R."/>
            <person name="Prohaska S."/>
            <person name="Pruitt K."/>
            <person name="Puig M."/>
            <person name="Quesneville H."/>
            <person name="Ram K.R."/>
            <person name="Rand D."/>
            <person name="Rasmussen M.D."/>
            <person name="Reed L.K."/>
            <person name="Reenan R."/>
            <person name="Reily A."/>
            <person name="Remington K.A."/>
            <person name="Rieger T.T."/>
            <person name="Ritchie M.G."/>
            <person name="Robin C."/>
            <person name="Rogers Y.H."/>
            <person name="Rohde C."/>
            <person name="Rozas J."/>
            <person name="Rubenfield M.J."/>
            <person name="Ruiz A."/>
            <person name="Russo S."/>
            <person name="Salzberg S.L."/>
            <person name="Sanchez-Gracia A."/>
            <person name="Saranga D.J."/>
            <person name="Sato H."/>
            <person name="Schaeffer S.W."/>
            <person name="Schatz M.C."/>
            <person name="Schlenke T."/>
            <person name="Schwartz R."/>
            <person name="Segarra C."/>
            <person name="Singh R.S."/>
            <person name="Sirot L."/>
            <person name="Sirota M."/>
            <person name="Sisneros N.B."/>
            <person name="Smith C.D."/>
            <person name="Smith T.F."/>
            <person name="Spieth J."/>
            <person name="Stage D.E."/>
            <person name="Stark A."/>
            <person name="Stephan W."/>
            <person name="Strausberg R.L."/>
            <person name="Strempel S."/>
            <person name="Sturgill D."/>
            <person name="Sutton G."/>
            <person name="Sutton G.G."/>
            <person name="Tao W."/>
            <person name="Teichmann S."/>
            <person name="Tobari Y.N."/>
            <person name="Tomimura Y."/>
            <person name="Tsolas J.M."/>
            <person name="Valente V.L."/>
            <person name="Venter E."/>
            <person name="Venter J.C."/>
            <person name="Vicario S."/>
            <person name="Vieira F.G."/>
            <person name="Vilella A.J."/>
            <person name="Villasante A."/>
            <person name="Walenz B."/>
            <person name="Wang J."/>
            <person name="Wasserman M."/>
            <person name="Watts T."/>
            <person name="Wilson D."/>
            <person name="Wilson R.K."/>
            <person name="Wing R.A."/>
            <person name="Wolfner M.F."/>
            <person name="Wong A."/>
            <person name="Wong G.K."/>
            <person name="Wu C.I."/>
            <person name="Wu G."/>
            <person name="Yamamoto D."/>
            <person name="Yang H.P."/>
            <person name="Yang S.P."/>
            <person name="Yorke J.A."/>
            <person name="Yoshida K."/>
            <person name="Zdobnov E."/>
            <person name="Zhang P."/>
            <person name="Zhang Y."/>
            <person name="Zimin A.V."/>
            <person name="Baldwin J."/>
            <person name="Abdouelleil A."/>
            <person name="Abdulkadir J."/>
            <person name="Abebe A."/>
            <person name="Abera B."/>
            <person name="Abreu J."/>
            <person name="Acer S.C."/>
            <person name="Aftuck L."/>
            <person name="Alexander A."/>
            <person name="An P."/>
            <person name="Anderson E."/>
            <person name="Anderson S."/>
            <person name="Arachi H."/>
            <person name="Azer M."/>
            <person name="Bachantsang P."/>
            <person name="Barry A."/>
            <person name="Bayul T."/>
            <person name="Berlin A."/>
            <person name="Bessette D."/>
            <person name="Bloom T."/>
            <person name="Blye J."/>
            <person name="Boguslavskiy L."/>
            <person name="Bonnet C."/>
            <person name="Boukhgalter B."/>
            <person name="Bourzgui I."/>
            <person name="Brown A."/>
            <person name="Cahill P."/>
            <person name="Channer S."/>
            <person name="Cheshatsang Y."/>
            <person name="Chuda L."/>
            <person name="Citroen M."/>
            <person name="Collymore A."/>
            <person name="Cooke P."/>
            <person name="Costello M."/>
            <person name="D'Aco K."/>
            <person name="Daza R."/>
            <person name="De Haan G."/>
            <person name="DeGray S."/>
            <person name="DeMaso C."/>
            <person name="Dhargay N."/>
            <person name="Dooley K."/>
            <person name="Dooley E."/>
            <person name="Doricent M."/>
            <person name="Dorje P."/>
            <person name="Dorjee K."/>
            <person name="Dupes A."/>
            <person name="Elong R."/>
            <person name="Falk J."/>
            <person name="Farina A."/>
            <person name="Faro S."/>
            <person name="Ferguson D."/>
            <person name="Fisher S."/>
            <person name="Foley C.D."/>
            <person name="Franke A."/>
            <person name="Friedrich D."/>
            <person name="Gadbois L."/>
            <person name="Gearin G."/>
            <person name="Gearin C.R."/>
            <person name="Giannoukos G."/>
            <person name="Goode T."/>
            <person name="Graham J."/>
            <person name="Grandbois E."/>
            <person name="Grewal S."/>
            <person name="Gyaltsen K."/>
            <person name="Hafez N."/>
            <person name="Hagos B."/>
            <person name="Hall J."/>
            <person name="Henson C."/>
            <person name="Hollinger A."/>
            <person name="Honan T."/>
            <person name="Huard M.D."/>
            <person name="Hughes L."/>
            <person name="Hurhula B."/>
            <person name="Husby M.E."/>
            <person name="Kamat A."/>
            <person name="Kanga B."/>
            <person name="Kashin S."/>
            <person name="Khazanovich D."/>
            <person name="Kisner P."/>
            <person name="Lance K."/>
            <person name="Lara M."/>
            <person name="Lee W."/>
            <person name="Lennon N."/>
            <person name="Letendre F."/>
            <person name="LeVine R."/>
            <person name="Lipovsky A."/>
            <person name="Liu X."/>
            <person name="Liu J."/>
            <person name="Liu S."/>
            <person name="Lokyitsang T."/>
            <person name="Lokyitsang Y."/>
            <person name="Lubonja R."/>
            <person name="Lui A."/>
            <person name="MacDonald P."/>
            <person name="Magnisalis V."/>
            <person name="Maru K."/>
            <person name="Matthews C."/>
            <person name="McCusker W."/>
            <person name="McDonough S."/>
            <person name="Mehta T."/>
            <person name="Meldrim J."/>
            <person name="Meneus L."/>
            <person name="Mihai O."/>
            <person name="Mihalev A."/>
            <person name="Mihova T."/>
            <person name="Mittelman R."/>
            <person name="Mlenga V."/>
            <person name="Montmayeur A."/>
            <person name="Mulrain L."/>
            <person name="Navidi A."/>
            <person name="Naylor J."/>
            <person name="Negash T."/>
            <person name="Nguyen T."/>
            <person name="Nguyen N."/>
            <person name="Nicol R."/>
            <person name="Norbu C."/>
            <person name="Norbu N."/>
            <person name="Novod N."/>
            <person name="O'Neill B."/>
            <person name="Osman S."/>
            <person name="Markiewicz E."/>
            <person name="Oyono O.L."/>
            <person name="Patti C."/>
            <person name="Phunkhang P."/>
            <person name="Pierre F."/>
            <person name="Priest M."/>
            <person name="Raghuraman S."/>
            <person name="Rege F."/>
            <person name="Reyes R."/>
            <person name="Rise C."/>
            <person name="Rogov P."/>
            <person name="Ross K."/>
            <person name="Ryan E."/>
            <person name="Settipalli S."/>
            <person name="Shea T."/>
            <person name="Sherpa N."/>
            <person name="Shi L."/>
            <person name="Shih D."/>
            <person name="Sparrow T."/>
            <person name="Spaulding J."/>
            <person name="Stalker J."/>
            <person name="Stange-Thomann N."/>
            <person name="Stavropoulos S."/>
            <person name="Stone C."/>
            <person name="Strader C."/>
            <person name="Tesfaye S."/>
            <person name="Thomson T."/>
            <person name="Thoulutsang Y."/>
            <person name="Thoulutsang D."/>
            <person name="Topham K."/>
            <person name="Topping I."/>
            <person name="Tsamla T."/>
            <person name="Vassiliev H."/>
            <person name="Vo A."/>
            <person name="Wangchuk T."/>
            <person name="Wangdi T."/>
            <person name="Weiand M."/>
            <person name="Wilkinson J."/>
            <person name="Wilson A."/>
            <person name="Yadav S."/>
            <person name="Young G."/>
            <person name="Yu Q."/>
            <person name="Zembek L."/>
            <person name="Zhong D."/>
            <person name="Zimmer A."/>
            <person name="Zwirko Z."/>
            <person name="Jaffe D.B."/>
            <person name="Alvarez P."/>
            <person name="Brockman W."/>
            <person name="Butler J."/>
            <person name="Chin C."/>
            <person name="Gnerre S."/>
            <person name="Grabherr M."/>
            <person name="Kleber M."/>
            <person name="Mauceli E."/>
            <person name="MacCallum I."/>
        </authorList>
    </citation>
    <scope>NUCLEOTIDE SEQUENCE [LARGE SCALE GENOMIC DNA]</scope>
    <source>
        <strain evidence="3">Tucson 14030-0811.24</strain>
    </source>
</reference>
<dbReference type="GO" id="GO:0016020">
    <property type="term" value="C:membrane"/>
    <property type="evidence" value="ECO:0007669"/>
    <property type="project" value="InterPro"/>
</dbReference>
<name>B4MLZ2_DROWI</name>
<dbReference type="KEGG" id="dwi:6638579"/>
<accession>B4MLZ2</accession>
<dbReference type="Gene3D" id="1.20.58.70">
    <property type="match status" value="1"/>
</dbReference>
<dbReference type="EMBL" id="CH963847">
    <property type="protein sequence ID" value="EDW73203.1"/>
    <property type="molecule type" value="Genomic_DNA"/>
</dbReference>
<feature type="domain" description="Syntaxin N-terminal" evidence="1">
    <location>
        <begin position="35"/>
        <end position="168"/>
    </location>
</feature>
<dbReference type="OrthoDB" id="75754at2759"/>
<dbReference type="eggNOG" id="KOG0811">
    <property type="taxonomic scope" value="Eukaryota"/>
</dbReference>
<dbReference type="Pfam" id="PF14523">
    <property type="entry name" value="Syntaxin_2"/>
    <property type="match status" value="1"/>
</dbReference>
<dbReference type="SUPFAM" id="SSF47661">
    <property type="entry name" value="t-snare proteins"/>
    <property type="match status" value="1"/>
</dbReference>
<evidence type="ECO:0000313" key="3">
    <source>
        <dbReference type="Proteomes" id="UP000007798"/>
    </source>
</evidence>
<proteinExistence type="predicted"/>
<dbReference type="Proteomes" id="UP000007798">
    <property type="component" value="Unassembled WGS sequence"/>
</dbReference>
<evidence type="ECO:0000259" key="1">
    <source>
        <dbReference type="Pfam" id="PF14523"/>
    </source>
</evidence>
<dbReference type="PhylomeDB" id="B4MLZ2"/>
<dbReference type="GO" id="GO:0016192">
    <property type="term" value="P:vesicle-mediated transport"/>
    <property type="evidence" value="ECO:0007669"/>
    <property type="project" value="InterPro"/>
</dbReference>
<protein>
    <recommendedName>
        <fullName evidence="1">Syntaxin N-terminal domain-containing protein</fullName>
    </recommendedName>
</protein>
<dbReference type="HOGENOM" id="CLU_1295604_0_0_1"/>
<organism evidence="2 3">
    <name type="scientific">Drosophila willistoni</name>
    <name type="common">Fruit fly</name>
    <dbReference type="NCBI Taxonomy" id="7260"/>
    <lineage>
        <taxon>Eukaryota</taxon>
        <taxon>Metazoa</taxon>
        <taxon>Ecdysozoa</taxon>
        <taxon>Arthropoda</taxon>
        <taxon>Hexapoda</taxon>
        <taxon>Insecta</taxon>
        <taxon>Pterygota</taxon>
        <taxon>Neoptera</taxon>
        <taxon>Endopterygota</taxon>
        <taxon>Diptera</taxon>
        <taxon>Brachycera</taxon>
        <taxon>Muscomorpha</taxon>
        <taxon>Ephydroidea</taxon>
        <taxon>Drosophilidae</taxon>
        <taxon>Drosophila</taxon>
        <taxon>Sophophora</taxon>
    </lineage>
</organism>
<dbReference type="AlphaFoldDB" id="B4MLZ2"/>